<organism evidence="2 3">
    <name type="scientific">Crateriforma conspicua</name>
    <dbReference type="NCBI Taxonomy" id="2527996"/>
    <lineage>
        <taxon>Bacteria</taxon>
        <taxon>Pseudomonadati</taxon>
        <taxon>Planctomycetota</taxon>
        <taxon>Planctomycetia</taxon>
        <taxon>Planctomycetales</taxon>
        <taxon>Planctomycetaceae</taxon>
        <taxon>Crateriforma</taxon>
    </lineage>
</organism>
<name>A0A5C5XT18_9PLAN</name>
<sequence length="174" mass="19154">MWQCGSTVRPEAFHCADALDPAFVPTLKGDGGLFSSRSYPWLACCPKIMAKLRYSVRDLLLALTLIAICLAAATWFARTFGTVAIADATAETANRALKGFTTIPSDATNVNVRYTPGASATVKFNLPRTEFLEWCESNKWNVVPDKGGSRFEFVTPRGSGSWYHGKVWFVLFSD</sequence>
<dbReference type="AlphaFoldDB" id="A0A5C5XT18"/>
<protein>
    <submittedName>
        <fullName evidence="2">Uncharacterized protein</fullName>
    </submittedName>
</protein>
<keyword evidence="1" id="KW-0472">Membrane</keyword>
<evidence type="ECO:0000313" key="3">
    <source>
        <dbReference type="Proteomes" id="UP000317238"/>
    </source>
</evidence>
<evidence type="ECO:0000256" key="1">
    <source>
        <dbReference type="SAM" id="Phobius"/>
    </source>
</evidence>
<keyword evidence="1" id="KW-0812">Transmembrane</keyword>
<proteinExistence type="predicted"/>
<gene>
    <name evidence="2" type="ORF">Pan14r_52400</name>
</gene>
<dbReference type="Proteomes" id="UP000317238">
    <property type="component" value="Unassembled WGS sequence"/>
</dbReference>
<comment type="caution">
    <text evidence="2">The sequence shown here is derived from an EMBL/GenBank/DDBJ whole genome shotgun (WGS) entry which is preliminary data.</text>
</comment>
<reference evidence="2 3" key="1">
    <citation type="submission" date="2019-02" db="EMBL/GenBank/DDBJ databases">
        <title>Deep-cultivation of Planctomycetes and their phenomic and genomic characterization uncovers novel biology.</title>
        <authorList>
            <person name="Wiegand S."/>
            <person name="Jogler M."/>
            <person name="Boedeker C."/>
            <person name="Pinto D."/>
            <person name="Vollmers J."/>
            <person name="Rivas-Marin E."/>
            <person name="Kohn T."/>
            <person name="Peeters S.H."/>
            <person name="Heuer A."/>
            <person name="Rast P."/>
            <person name="Oberbeckmann S."/>
            <person name="Bunk B."/>
            <person name="Jeske O."/>
            <person name="Meyerdierks A."/>
            <person name="Storesund J.E."/>
            <person name="Kallscheuer N."/>
            <person name="Luecker S."/>
            <person name="Lage O.M."/>
            <person name="Pohl T."/>
            <person name="Merkel B.J."/>
            <person name="Hornburger P."/>
            <person name="Mueller R.-W."/>
            <person name="Bruemmer F."/>
            <person name="Labrenz M."/>
            <person name="Spormann A.M."/>
            <person name="Op Den Camp H."/>
            <person name="Overmann J."/>
            <person name="Amann R."/>
            <person name="Jetten M.S.M."/>
            <person name="Mascher T."/>
            <person name="Medema M.H."/>
            <person name="Devos D.P."/>
            <person name="Kaster A.-K."/>
            <person name="Ovreas L."/>
            <person name="Rohde M."/>
            <person name="Galperin M.Y."/>
            <person name="Jogler C."/>
        </authorList>
    </citation>
    <scope>NUCLEOTIDE SEQUENCE [LARGE SCALE GENOMIC DNA]</scope>
    <source>
        <strain evidence="2 3">Pan14r</strain>
    </source>
</reference>
<keyword evidence="3" id="KW-1185">Reference proteome</keyword>
<feature type="transmembrane region" description="Helical" evidence="1">
    <location>
        <begin position="59"/>
        <end position="77"/>
    </location>
</feature>
<accession>A0A5C5XT18</accession>
<dbReference type="EMBL" id="SJPL01000002">
    <property type="protein sequence ID" value="TWT65691.1"/>
    <property type="molecule type" value="Genomic_DNA"/>
</dbReference>
<evidence type="ECO:0000313" key="2">
    <source>
        <dbReference type="EMBL" id="TWT65691.1"/>
    </source>
</evidence>
<keyword evidence="1" id="KW-1133">Transmembrane helix</keyword>